<dbReference type="InterPro" id="IPR025486">
    <property type="entry name" value="DUF4378"/>
</dbReference>
<evidence type="ECO:0000313" key="4">
    <source>
        <dbReference type="Proteomes" id="UP000249390"/>
    </source>
</evidence>
<sequence>MGMKSGSVVDEEEEDEDHRRYSNKLWRRFMKSLDFHQWQYHSRKKMLHRFLLDNDNNSNTRKRRGRRRRRWLHDDHNKMKLLEGDEAQAMEEEEEERQSQEIPFLGNKTSLRARIKAFILEYNNDNGHRNNYKQLPKSQTESSDEEEPAEVLPGNSNMESETLQDDEDDEEEEEEEITPEENQNLINDEDFENELLLIKIMQDHLNSNGNSRLVKSGSFPSCHSKRGMFKPLQLRDKYNEIWHHQKRISSDLLASDDDEEEKCHKNAEIEDKKDRSWRKLAAHRRSSSLNESLERYSRLYEHSSGKELKSNPSKSLKAVPFTRTRSLSNVESIFSLQIETLDGAPFSFHPTVDTGEKDASVDGNQAAKCDGFLNANTVDETDHDMEAASDDIILSNLDSSVLESCFQEKLSTEEDYGISREAKMTDDPDLSYVMAILECSGFTQNFFHGKWHSRDQPLSPSAMEEVEARWHDEEDRDEDLCNQHHKMLFDLANEVCVEIYDRSFPYYPAALSPCCKIRSLPTGKHIIQEICSGVSSRLSLEPEMKQTLECVAGRDLEMGYGWMNLQLESEFVALEIEDMVFDDLLDEISLTLSSSIG</sequence>
<gene>
    <name evidence="3" type="ORF">DM860_006307</name>
</gene>
<feature type="region of interest" description="Disordered" evidence="1">
    <location>
        <begin position="125"/>
        <end position="188"/>
    </location>
</feature>
<evidence type="ECO:0000256" key="1">
    <source>
        <dbReference type="SAM" id="MobiDB-lite"/>
    </source>
</evidence>
<proteinExistence type="predicted"/>
<dbReference type="PANTHER" id="PTHR47071">
    <property type="entry name" value="PROTEIN TRM32"/>
    <property type="match status" value="1"/>
</dbReference>
<name>A0A328DQ81_9ASTE</name>
<reference evidence="3 4" key="1">
    <citation type="submission" date="2018-06" db="EMBL/GenBank/DDBJ databases">
        <title>The Genome of Cuscuta australis (Dodder) Provides Insight into the Evolution of Plant Parasitism.</title>
        <authorList>
            <person name="Liu H."/>
        </authorList>
    </citation>
    <scope>NUCLEOTIDE SEQUENCE [LARGE SCALE GENOMIC DNA]</scope>
    <source>
        <strain evidence="4">cv. Yunnan</strain>
        <tissue evidence="3">Vines</tissue>
    </source>
</reference>
<keyword evidence="4" id="KW-1185">Reference proteome</keyword>
<dbReference type="AlphaFoldDB" id="A0A328DQ81"/>
<feature type="domain" description="DUF4378" evidence="2">
    <location>
        <begin position="429"/>
        <end position="587"/>
    </location>
</feature>
<comment type="caution">
    <text evidence="3">The sequence shown here is derived from an EMBL/GenBank/DDBJ whole genome shotgun (WGS) entry which is preliminary data.</text>
</comment>
<dbReference type="PANTHER" id="PTHR47071:SF2">
    <property type="entry name" value="PROTEIN TRM32"/>
    <property type="match status" value="1"/>
</dbReference>
<organism evidence="3 4">
    <name type="scientific">Cuscuta australis</name>
    <dbReference type="NCBI Taxonomy" id="267555"/>
    <lineage>
        <taxon>Eukaryota</taxon>
        <taxon>Viridiplantae</taxon>
        <taxon>Streptophyta</taxon>
        <taxon>Embryophyta</taxon>
        <taxon>Tracheophyta</taxon>
        <taxon>Spermatophyta</taxon>
        <taxon>Magnoliopsida</taxon>
        <taxon>eudicotyledons</taxon>
        <taxon>Gunneridae</taxon>
        <taxon>Pentapetalae</taxon>
        <taxon>asterids</taxon>
        <taxon>lamiids</taxon>
        <taxon>Solanales</taxon>
        <taxon>Convolvulaceae</taxon>
        <taxon>Cuscuteae</taxon>
        <taxon>Cuscuta</taxon>
        <taxon>Cuscuta subgen. Grammica</taxon>
        <taxon>Cuscuta sect. Cleistogrammica</taxon>
    </lineage>
</organism>
<evidence type="ECO:0000259" key="2">
    <source>
        <dbReference type="Pfam" id="PF14309"/>
    </source>
</evidence>
<feature type="compositionally biased region" description="Polar residues" evidence="1">
    <location>
        <begin position="132"/>
        <end position="141"/>
    </location>
</feature>
<evidence type="ECO:0000313" key="3">
    <source>
        <dbReference type="EMBL" id="RAL46153.1"/>
    </source>
</evidence>
<feature type="compositionally biased region" description="Acidic residues" evidence="1">
    <location>
        <begin position="162"/>
        <end position="179"/>
    </location>
</feature>
<dbReference type="EMBL" id="NQVE01000125">
    <property type="protein sequence ID" value="RAL46153.1"/>
    <property type="molecule type" value="Genomic_DNA"/>
</dbReference>
<accession>A0A328DQ81</accession>
<protein>
    <recommendedName>
        <fullName evidence="2">DUF4378 domain-containing protein</fullName>
    </recommendedName>
</protein>
<dbReference type="Proteomes" id="UP000249390">
    <property type="component" value="Unassembled WGS sequence"/>
</dbReference>
<dbReference type="Pfam" id="PF14309">
    <property type="entry name" value="DUF4378"/>
    <property type="match status" value="1"/>
</dbReference>
<dbReference type="InterPro" id="IPR044257">
    <property type="entry name" value="TRM32-like"/>
</dbReference>